<dbReference type="CDD" id="cd06768">
    <property type="entry name" value="PDZ_NHERF-like"/>
    <property type="match status" value="1"/>
</dbReference>
<keyword evidence="1" id="KW-0677">Repeat</keyword>
<dbReference type="Proteomes" id="UP000504615">
    <property type="component" value="Unplaced"/>
</dbReference>
<evidence type="ECO:0000256" key="1">
    <source>
        <dbReference type="ARBA" id="ARBA00022737"/>
    </source>
</evidence>
<dbReference type="Pfam" id="PF00595">
    <property type="entry name" value="PDZ"/>
    <property type="match status" value="1"/>
</dbReference>
<dbReference type="PANTHER" id="PTHR14191:SF28">
    <property type="entry name" value="GH04176P-RELATED"/>
    <property type="match status" value="1"/>
</dbReference>
<dbReference type="RefSeq" id="XP_011630451.1">
    <property type="nucleotide sequence ID" value="XM_011632149.2"/>
</dbReference>
<accession>A0A6I9WFE8</accession>
<evidence type="ECO:0000256" key="2">
    <source>
        <dbReference type="SAM" id="MobiDB-lite"/>
    </source>
</evidence>
<dbReference type="OrthoDB" id="10007415at2759"/>
<dbReference type="KEGG" id="pbar:105422669"/>
<dbReference type="AlphaFoldDB" id="A0A6I9WFE8"/>
<evidence type="ECO:0000313" key="5">
    <source>
        <dbReference type="RefSeq" id="XP_011630451.1"/>
    </source>
</evidence>
<dbReference type="GeneID" id="105422669"/>
<feature type="compositionally biased region" description="Polar residues" evidence="2">
    <location>
        <begin position="198"/>
        <end position="209"/>
    </location>
</feature>
<protein>
    <submittedName>
        <fullName evidence="5">Na(+)/H(+) exchange regulatory cofactor NHE-RF2</fullName>
    </submittedName>
</protein>
<dbReference type="PROSITE" id="PS50106">
    <property type="entry name" value="PDZ"/>
    <property type="match status" value="1"/>
</dbReference>
<organism evidence="4 5">
    <name type="scientific">Pogonomyrmex barbatus</name>
    <name type="common">red harvester ant</name>
    <dbReference type="NCBI Taxonomy" id="144034"/>
    <lineage>
        <taxon>Eukaryota</taxon>
        <taxon>Metazoa</taxon>
        <taxon>Ecdysozoa</taxon>
        <taxon>Arthropoda</taxon>
        <taxon>Hexapoda</taxon>
        <taxon>Insecta</taxon>
        <taxon>Pterygota</taxon>
        <taxon>Neoptera</taxon>
        <taxon>Endopterygota</taxon>
        <taxon>Hymenoptera</taxon>
        <taxon>Apocrita</taxon>
        <taxon>Aculeata</taxon>
        <taxon>Formicoidea</taxon>
        <taxon>Formicidae</taxon>
        <taxon>Myrmicinae</taxon>
        <taxon>Pogonomyrmex</taxon>
    </lineage>
</organism>
<keyword evidence="4" id="KW-1185">Reference proteome</keyword>
<feature type="region of interest" description="Disordered" evidence="2">
    <location>
        <begin position="119"/>
        <end position="209"/>
    </location>
</feature>
<dbReference type="SUPFAM" id="SSF50156">
    <property type="entry name" value="PDZ domain-like"/>
    <property type="match status" value="1"/>
</dbReference>
<feature type="compositionally biased region" description="Polar residues" evidence="2">
    <location>
        <begin position="134"/>
        <end position="175"/>
    </location>
</feature>
<dbReference type="GO" id="GO:0016324">
    <property type="term" value="C:apical plasma membrane"/>
    <property type="evidence" value="ECO:0007669"/>
    <property type="project" value="TreeGrafter"/>
</dbReference>
<dbReference type="InterPro" id="IPR036034">
    <property type="entry name" value="PDZ_sf"/>
</dbReference>
<evidence type="ECO:0000259" key="3">
    <source>
        <dbReference type="PROSITE" id="PS50106"/>
    </source>
</evidence>
<evidence type="ECO:0000313" key="4">
    <source>
        <dbReference type="Proteomes" id="UP000504615"/>
    </source>
</evidence>
<feature type="compositionally biased region" description="Gly residues" evidence="2">
    <location>
        <begin position="187"/>
        <end position="196"/>
    </location>
</feature>
<reference evidence="5" key="1">
    <citation type="submission" date="2025-08" db="UniProtKB">
        <authorList>
            <consortium name="RefSeq"/>
        </authorList>
    </citation>
    <scope>IDENTIFICATION</scope>
</reference>
<dbReference type="SMART" id="SM00228">
    <property type="entry name" value="PDZ"/>
    <property type="match status" value="1"/>
</dbReference>
<dbReference type="GO" id="GO:0043495">
    <property type="term" value="F:protein-membrane adaptor activity"/>
    <property type="evidence" value="ECO:0007669"/>
    <property type="project" value="TreeGrafter"/>
</dbReference>
<dbReference type="Gene3D" id="2.30.42.10">
    <property type="match status" value="1"/>
</dbReference>
<dbReference type="InterPro" id="IPR001478">
    <property type="entry name" value="PDZ"/>
</dbReference>
<sequence length="247" mass="27131">MSSFKDDKVPCARLCHIVKWDDFNGYGFNLHAQKGKNGQFIGKVDEGSPSQAAGLRQGDRIIEVNEIDIANETHNQVVERIKAFANETKLLVVDQEADDYFRENNIVIKGTMSNIKVIKTPERNPNNVEDRSDGSNCSADESTQKSINSNDTAHSDSTVMAQTTTGSKESSNMRENGNGGVNHVHGTGNGSLGVGDGANNSEPPRSQGLNLTMSAKELREMLAQRKKYDPKKETIGFKDKFDIVQKL</sequence>
<dbReference type="InterPro" id="IPR051067">
    <property type="entry name" value="NHER"/>
</dbReference>
<gene>
    <name evidence="5" type="primary">LOC105422669</name>
</gene>
<name>A0A6I9WFE8_9HYME</name>
<feature type="domain" description="PDZ" evidence="3">
    <location>
        <begin position="14"/>
        <end position="96"/>
    </location>
</feature>
<dbReference type="GO" id="GO:0072659">
    <property type="term" value="P:protein localization to plasma membrane"/>
    <property type="evidence" value="ECO:0007669"/>
    <property type="project" value="TreeGrafter"/>
</dbReference>
<proteinExistence type="predicted"/>
<dbReference type="PANTHER" id="PTHR14191">
    <property type="entry name" value="PDZ DOMAIN CONTAINING PROTEIN"/>
    <property type="match status" value="1"/>
</dbReference>